<dbReference type="PANTHER" id="PTHR37029:SF1">
    <property type="entry name" value="SSR1768 PROTEIN"/>
    <property type="match status" value="1"/>
</dbReference>
<evidence type="ECO:0008006" key="3">
    <source>
        <dbReference type="Google" id="ProtNLM"/>
    </source>
</evidence>
<gene>
    <name evidence="1" type="ORF">AA81_11310</name>
</gene>
<organism evidence="1 2">
    <name type="scientific">Petrotoga halophila DSM 16923</name>
    <dbReference type="NCBI Taxonomy" id="1122953"/>
    <lineage>
        <taxon>Bacteria</taxon>
        <taxon>Thermotogati</taxon>
        <taxon>Thermotogota</taxon>
        <taxon>Thermotogae</taxon>
        <taxon>Petrotogales</taxon>
        <taxon>Petrotogaceae</taxon>
        <taxon>Petrotoga</taxon>
    </lineage>
</organism>
<dbReference type="EMBL" id="JALY01000235">
    <property type="protein sequence ID" value="POZ90658.1"/>
    <property type="molecule type" value="Genomic_DNA"/>
</dbReference>
<accession>A0A2S5ECD0</accession>
<dbReference type="PANTHER" id="PTHR37029">
    <property type="entry name" value="SSR1768 PROTEIN"/>
    <property type="match status" value="1"/>
</dbReference>
<keyword evidence="2" id="KW-1185">Reference proteome</keyword>
<evidence type="ECO:0000313" key="1">
    <source>
        <dbReference type="EMBL" id="POZ90658.1"/>
    </source>
</evidence>
<dbReference type="AlphaFoldDB" id="A0A2S5ECD0"/>
<comment type="caution">
    <text evidence="1">The sequence shown here is derived from an EMBL/GenBank/DDBJ whole genome shotgun (WGS) entry which is preliminary data.</text>
</comment>
<proteinExistence type="predicted"/>
<dbReference type="Pfam" id="PF10049">
    <property type="entry name" value="DUF2283"/>
    <property type="match status" value="1"/>
</dbReference>
<name>A0A2S5ECD0_9BACT</name>
<dbReference type="Proteomes" id="UP000236950">
    <property type="component" value="Unassembled WGS sequence"/>
</dbReference>
<evidence type="ECO:0000313" key="2">
    <source>
        <dbReference type="Proteomes" id="UP000236950"/>
    </source>
</evidence>
<protein>
    <recommendedName>
        <fullName evidence="3">DUF2283 domain-containing protein</fullName>
    </recommendedName>
</protein>
<sequence length="66" mass="7643">MKVWFDEDNDILYISLRKGAAVDSEEVSDNIRVEYDALDQIIGIEIYHISKMLAKNLAKELKETLK</sequence>
<reference evidence="1 2" key="1">
    <citation type="submission" date="2014-01" db="EMBL/GenBank/DDBJ databases">
        <title>Comparative genomics of Petrotoga.</title>
        <authorList>
            <person name="Chow K."/>
            <person name="Charchuk R."/>
            <person name="Nesbo C.L."/>
        </authorList>
    </citation>
    <scope>NUCLEOTIDE SEQUENCE [LARGE SCALE GENOMIC DNA]</scope>
    <source>
        <strain evidence="1 2">DSM 16923</strain>
    </source>
</reference>
<dbReference type="InterPro" id="IPR019270">
    <property type="entry name" value="DUF2283"/>
</dbReference>